<dbReference type="AlphaFoldDB" id="A0A7M1AU71"/>
<dbReference type="EMBL" id="CP041165">
    <property type="protein sequence ID" value="QOP40964.1"/>
    <property type="molecule type" value="Genomic_DNA"/>
</dbReference>
<dbReference type="InterPro" id="IPR002508">
    <property type="entry name" value="MurNAc-LAA_cat"/>
</dbReference>
<keyword evidence="7" id="KW-1185">Reference proteome</keyword>
<dbReference type="RefSeq" id="WP_193114384.1">
    <property type="nucleotide sequence ID" value="NZ_CP041165.1"/>
</dbReference>
<dbReference type="FunFam" id="3.40.630.40:FF:000005">
    <property type="entry name" value="N-acetylmuramoyl-L-alanine amidase (AmiA)"/>
    <property type="match status" value="1"/>
</dbReference>
<evidence type="ECO:0000313" key="7">
    <source>
        <dbReference type="Proteomes" id="UP000593910"/>
    </source>
</evidence>
<dbReference type="Proteomes" id="UP000593910">
    <property type="component" value="Chromosome"/>
</dbReference>
<sequence>MIRYIVTFFLLFIISLYGANDFELLKRADGYAKSPTKANQFRAYNDYKNIYLRALMNEDQKLKTCALEGIVKCGTKLHIDVSQYSDELEKIQKKSSTVKKQKKSKRKKSSDIRVSSSHKLKSIRWRDGRLVLSFDKKLRNNQINYFKLYDPKKKVYKYVFDVHASMLTKSQTLKKQNIDKIKLAQFNPTTLRLVIQDSAQVKISFKKEDKKLIVKMTPKAGKKYAQTTRVQKVVSPKRLDRNKRIVIDAGHGGKDPGAIGYKGYREKVVVLQISRELQSILKARGYTVFMTRDNDKFIRLRNRTKYANRKKADLFISIHANAVSKKHANKAYGIECYFLDKSRSSRAKKVAAQENSADMSEMDFYGKQSFLSTLNSHNIVASNKLAIDLQRGALGALRKEYKNVKDAGVRPAPFWVLVGAQMPSVLVEVGFITNPKEAKRLVNRQYQKQMALGLANGIERYFLNN</sequence>
<evidence type="ECO:0000259" key="5">
    <source>
        <dbReference type="SMART" id="SM00646"/>
    </source>
</evidence>
<evidence type="ECO:0000256" key="1">
    <source>
        <dbReference type="ARBA" id="ARBA00001561"/>
    </source>
</evidence>
<accession>A0A7M1AU71</accession>
<reference evidence="6 7" key="1">
    <citation type="submission" date="2019-06" db="EMBL/GenBank/DDBJ databases">
        <title>Sulfurimonas gotlandica sp. nov., a chemoautotrophic and psychrotolerant epsilonproteobacterium isolated from a pelagic redoxcline, and an emended description of the genus Sulfurimonas.</title>
        <authorList>
            <person name="Wang S."/>
            <person name="Jiang L."/>
            <person name="Shao Z."/>
        </authorList>
    </citation>
    <scope>NUCLEOTIDE SEQUENCE [LARGE SCALE GENOMIC DNA]</scope>
    <source>
        <strain evidence="6 7">B2</strain>
    </source>
</reference>
<evidence type="ECO:0000256" key="2">
    <source>
        <dbReference type="ARBA" id="ARBA00011901"/>
    </source>
</evidence>
<protein>
    <recommendedName>
        <fullName evidence="2">N-acetylmuramoyl-L-alanine amidase</fullName>
        <ecNumber evidence="2">3.5.1.28</ecNumber>
    </recommendedName>
</protein>
<evidence type="ECO:0000256" key="4">
    <source>
        <dbReference type="SAM" id="MobiDB-lite"/>
    </source>
</evidence>
<dbReference type="GO" id="GO:0009253">
    <property type="term" value="P:peptidoglycan catabolic process"/>
    <property type="evidence" value="ECO:0007669"/>
    <property type="project" value="InterPro"/>
</dbReference>
<proteinExistence type="predicted"/>
<dbReference type="SUPFAM" id="SSF53187">
    <property type="entry name" value="Zn-dependent exopeptidases"/>
    <property type="match status" value="1"/>
</dbReference>
<comment type="catalytic activity">
    <reaction evidence="1">
        <text>Hydrolyzes the link between N-acetylmuramoyl residues and L-amino acid residues in certain cell-wall glycopeptides.</text>
        <dbReference type="EC" id="3.5.1.28"/>
    </reaction>
</comment>
<gene>
    <name evidence="6" type="ORF">FJR03_04085</name>
</gene>
<dbReference type="KEGG" id="smax:FJR03_04085"/>
<dbReference type="InterPro" id="IPR050695">
    <property type="entry name" value="N-acetylmuramoyl_amidase_3"/>
</dbReference>
<dbReference type="GO" id="GO:0030288">
    <property type="term" value="C:outer membrane-bounded periplasmic space"/>
    <property type="evidence" value="ECO:0007669"/>
    <property type="project" value="TreeGrafter"/>
</dbReference>
<evidence type="ECO:0000256" key="3">
    <source>
        <dbReference type="ARBA" id="ARBA00022801"/>
    </source>
</evidence>
<dbReference type="PANTHER" id="PTHR30404:SF0">
    <property type="entry name" value="N-ACETYLMURAMOYL-L-ALANINE AMIDASE AMIC"/>
    <property type="match status" value="1"/>
</dbReference>
<feature type="region of interest" description="Disordered" evidence="4">
    <location>
        <begin position="95"/>
        <end position="115"/>
    </location>
</feature>
<dbReference type="Pfam" id="PF01520">
    <property type="entry name" value="Amidase_3"/>
    <property type="match status" value="1"/>
</dbReference>
<dbReference type="Gene3D" id="2.60.40.3500">
    <property type="match status" value="1"/>
</dbReference>
<feature type="domain" description="MurNAc-LAA" evidence="5">
    <location>
        <begin position="304"/>
        <end position="459"/>
    </location>
</feature>
<feature type="compositionally biased region" description="Basic residues" evidence="4">
    <location>
        <begin position="96"/>
        <end position="108"/>
    </location>
</feature>
<dbReference type="PANTHER" id="PTHR30404">
    <property type="entry name" value="N-ACETYLMURAMOYL-L-ALANINE AMIDASE"/>
    <property type="match status" value="1"/>
</dbReference>
<organism evidence="6 7">
    <name type="scientific">Sulfurimonas marina</name>
    <dbReference type="NCBI Taxonomy" id="2590551"/>
    <lineage>
        <taxon>Bacteria</taxon>
        <taxon>Pseudomonadati</taxon>
        <taxon>Campylobacterota</taxon>
        <taxon>Epsilonproteobacteria</taxon>
        <taxon>Campylobacterales</taxon>
        <taxon>Sulfurimonadaceae</taxon>
        <taxon>Sulfurimonas</taxon>
    </lineage>
</organism>
<keyword evidence="3" id="KW-0378">Hydrolase</keyword>
<evidence type="ECO:0000313" key="6">
    <source>
        <dbReference type="EMBL" id="QOP40964.1"/>
    </source>
</evidence>
<dbReference type="Gene3D" id="3.40.630.40">
    <property type="entry name" value="Zn-dependent exopeptidases"/>
    <property type="match status" value="1"/>
</dbReference>
<dbReference type="SMART" id="SM00646">
    <property type="entry name" value="Ami_3"/>
    <property type="match status" value="1"/>
</dbReference>
<dbReference type="GO" id="GO:0008745">
    <property type="term" value="F:N-acetylmuramoyl-L-alanine amidase activity"/>
    <property type="evidence" value="ECO:0007669"/>
    <property type="project" value="UniProtKB-EC"/>
</dbReference>
<dbReference type="CDD" id="cd02696">
    <property type="entry name" value="MurNAc-LAA"/>
    <property type="match status" value="1"/>
</dbReference>
<name>A0A7M1AU71_9BACT</name>
<dbReference type="EC" id="3.5.1.28" evidence="2"/>